<feature type="compositionally biased region" description="Pro residues" evidence="8">
    <location>
        <begin position="1"/>
        <end position="15"/>
    </location>
</feature>
<evidence type="ECO:0000256" key="7">
    <source>
        <dbReference type="PROSITE-ProRule" id="PRU00339"/>
    </source>
</evidence>
<dbReference type="Proteomes" id="UP001165122">
    <property type="component" value="Unassembled WGS sequence"/>
</dbReference>
<evidence type="ECO:0000256" key="1">
    <source>
        <dbReference type="ARBA" id="ARBA00022618"/>
    </source>
</evidence>
<dbReference type="Pfam" id="PF13432">
    <property type="entry name" value="TPR_16"/>
    <property type="match status" value="1"/>
</dbReference>
<dbReference type="OrthoDB" id="10006270at2759"/>
<feature type="compositionally biased region" description="Pro residues" evidence="8">
    <location>
        <begin position="444"/>
        <end position="457"/>
    </location>
</feature>
<feature type="compositionally biased region" description="Polar residues" evidence="8">
    <location>
        <begin position="180"/>
        <end position="196"/>
    </location>
</feature>
<proteinExistence type="predicted"/>
<dbReference type="GO" id="GO:0045842">
    <property type="term" value="P:positive regulation of mitotic metaphase/anaphase transition"/>
    <property type="evidence" value="ECO:0007669"/>
    <property type="project" value="TreeGrafter"/>
</dbReference>
<feature type="region of interest" description="Disordered" evidence="8">
    <location>
        <begin position="283"/>
        <end position="302"/>
    </location>
</feature>
<evidence type="ECO:0000256" key="2">
    <source>
        <dbReference type="ARBA" id="ARBA00022737"/>
    </source>
</evidence>
<evidence type="ECO:0000256" key="5">
    <source>
        <dbReference type="ARBA" id="ARBA00022803"/>
    </source>
</evidence>
<feature type="repeat" description="TPR" evidence="7">
    <location>
        <begin position="659"/>
        <end position="692"/>
    </location>
</feature>
<gene>
    <name evidence="9" type="ORF">TrLO_g7840</name>
</gene>
<keyword evidence="5 7" id="KW-0802">TPR repeat</keyword>
<keyword evidence="1" id="KW-0132">Cell division</keyword>
<dbReference type="GO" id="GO:0016567">
    <property type="term" value="P:protein ubiquitination"/>
    <property type="evidence" value="ECO:0007669"/>
    <property type="project" value="TreeGrafter"/>
</dbReference>
<dbReference type="SUPFAM" id="SSF48452">
    <property type="entry name" value="TPR-like"/>
    <property type="match status" value="2"/>
</dbReference>
<evidence type="ECO:0000256" key="3">
    <source>
        <dbReference type="ARBA" id="ARBA00022776"/>
    </source>
</evidence>
<evidence type="ECO:0000256" key="8">
    <source>
        <dbReference type="SAM" id="MobiDB-lite"/>
    </source>
</evidence>
<dbReference type="GO" id="GO:0005737">
    <property type="term" value="C:cytoplasm"/>
    <property type="evidence" value="ECO:0007669"/>
    <property type="project" value="TreeGrafter"/>
</dbReference>
<dbReference type="EMBL" id="BRXW01000228">
    <property type="protein sequence ID" value="GMI15273.1"/>
    <property type="molecule type" value="Genomic_DNA"/>
</dbReference>
<feature type="repeat" description="TPR" evidence="7">
    <location>
        <begin position="557"/>
        <end position="590"/>
    </location>
</feature>
<name>A0A9W7KXC9_9STRA</name>
<keyword evidence="2" id="KW-0677">Repeat</keyword>
<feature type="compositionally biased region" description="Polar residues" evidence="8">
    <location>
        <begin position="823"/>
        <end position="853"/>
    </location>
</feature>
<feature type="compositionally biased region" description="Low complexity" evidence="8">
    <location>
        <begin position="286"/>
        <end position="302"/>
    </location>
</feature>
<evidence type="ECO:0000313" key="10">
    <source>
        <dbReference type="Proteomes" id="UP001165122"/>
    </source>
</evidence>
<dbReference type="InterPro" id="IPR011990">
    <property type="entry name" value="TPR-like_helical_dom_sf"/>
</dbReference>
<keyword evidence="6" id="KW-0131">Cell cycle</keyword>
<keyword evidence="3" id="KW-0498">Mitosis</keyword>
<feature type="compositionally biased region" description="Low complexity" evidence="8">
    <location>
        <begin position="398"/>
        <end position="413"/>
    </location>
</feature>
<protein>
    <recommendedName>
        <fullName evidence="11">Anaphase-promoting complex subunit 6</fullName>
    </recommendedName>
</protein>
<dbReference type="PANTHER" id="PTHR12558:SF9">
    <property type="entry name" value="CELL DIVISION CYCLE PROTEIN 16 HOMOLOG"/>
    <property type="match status" value="1"/>
</dbReference>
<evidence type="ECO:0000256" key="6">
    <source>
        <dbReference type="ARBA" id="ARBA00023306"/>
    </source>
</evidence>
<dbReference type="Pfam" id="PF13181">
    <property type="entry name" value="TPR_8"/>
    <property type="match status" value="1"/>
</dbReference>
<dbReference type="Gene3D" id="1.25.40.10">
    <property type="entry name" value="Tetratricopeptide repeat domain"/>
    <property type="match status" value="3"/>
</dbReference>
<sequence>METPPLNPLPPPPPSQLNNTAMAMTPLTPNHSNLHHSTKNSVPLPTKLRSLVTSALSADQPRQAQFFADKLLAVSSGGWYNAILLAKSHSATGELRRAVLALESVTASADLKVAAPLSATQALLKSKTPLQPHAHVGGHIYHEGQGLGAALLGKPNHMHHSHPNNPSFSSSSTRRPNPPATTFSFEDTPLNNTHNTTSPYPPTHLCVEAALIAGNCLMRAGAVDECSQVLEQAFTFTYVSSTSTFDPPGTPILSDSCPPSTTISIKDEDDNLLKQVASEMFGLTGTPPTSSTDDNGTTSTSSTVHPLARLCALRALAYAEQDNNPRAVRWFKSALKIDARCVEAFEQLIERHFLTQEEEAAFLLTLDFNGETWLRDVYFSRLTAPPAPDNLQDENDQNRNNLNLSSSFNTNDSPGSLQFGKSSTNNNNNNNNNNNSSSHQNNPNKPPLPPTYTPTPDSPATQNTSNNTHGLIATAFHRLNTVHQMGSSPEILAAQASVVYRNHRVEEAARLCALVHRSDSLCTAAICTRISCLVDLKRISELFYFAHQLVDSRPRSAVSWFAVGAYYHLIGKNDIAQRHFGKASRLNPRFVEAWVAFGNAFAAQDESDQAMSAYRAAQRLFNGSHIPLLYIGMEYIRTNSRSLAKHFLLSASNLNNQDPLAFNELGVISFRQGEYEEAAQYFFHSLRLCKRLKKPEGEEDDDLNIILTISDTYWEPTINNLGQCFRKLQRFEDAIFCFETALSITNNAGTRAALAFSKHLNGDVDAAIADYHEALSMKPDDAFSAEMLNKALEDSMNLGMSAQPNEGGEFEVEDTSQSMHQSMNMNTMSSHGQDSSVFSGNQSSVMMNESNDSFLDASEGSDDDVSMMS</sequence>
<feature type="region of interest" description="Disordered" evidence="8">
    <location>
        <begin position="153"/>
        <end position="196"/>
    </location>
</feature>
<dbReference type="InterPro" id="IPR019734">
    <property type="entry name" value="TPR_rpt"/>
</dbReference>
<feature type="repeat" description="TPR" evidence="7">
    <location>
        <begin position="715"/>
        <end position="748"/>
    </location>
</feature>
<evidence type="ECO:0000313" key="9">
    <source>
        <dbReference type="EMBL" id="GMI15273.1"/>
    </source>
</evidence>
<evidence type="ECO:0000256" key="4">
    <source>
        <dbReference type="ARBA" id="ARBA00022786"/>
    </source>
</evidence>
<dbReference type="AlphaFoldDB" id="A0A9W7KXC9"/>
<feature type="compositionally biased region" description="Acidic residues" evidence="8">
    <location>
        <begin position="859"/>
        <end position="869"/>
    </location>
</feature>
<dbReference type="GO" id="GO:0031145">
    <property type="term" value="P:anaphase-promoting complex-dependent catabolic process"/>
    <property type="evidence" value="ECO:0007669"/>
    <property type="project" value="TreeGrafter"/>
</dbReference>
<feature type="region of interest" description="Disordered" evidence="8">
    <location>
        <begin position="823"/>
        <end position="869"/>
    </location>
</feature>
<accession>A0A9W7KXC9</accession>
<feature type="compositionally biased region" description="Low complexity" evidence="8">
    <location>
        <begin position="163"/>
        <end position="175"/>
    </location>
</feature>
<comment type="caution">
    <text evidence="9">The sequence shown here is derived from an EMBL/GenBank/DDBJ whole genome shotgun (WGS) entry which is preliminary data.</text>
</comment>
<feature type="compositionally biased region" description="Low complexity" evidence="8">
    <location>
        <begin position="422"/>
        <end position="443"/>
    </location>
</feature>
<dbReference type="SMART" id="SM00028">
    <property type="entry name" value="TPR"/>
    <property type="match status" value="6"/>
</dbReference>
<dbReference type="Pfam" id="PF13374">
    <property type="entry name" value="TPR_10"/>
    <property type="match status" value="1"/>
</dbReference>
<keyword evidence="4" id="KW-0833">Ubl conjugation pathway</keyword>
<feature type="region of interest" description="Disordered" evidence="8">
    <location>
        <begin position="1"/>
        <end position="42"/>
    </location>
</feature>
<dbReference type="PANTHER" id="PTHR12558">
    <property type="entry name" value="CELL DIVISION CYCLE 16,23,27"/>
    <property type="match status" value="1"/>
</dbReference>
<reference evidence="10" key="1">
    <citation type="journal article" date="2023" name="Commun. Biol.">
        <title>Genome analysis of Parmales, the sister group of diatoms, reveals the evolutionary specialization of diatoms from phago-mixotrophs to photoautotrophs.</title>
        <authorList>
            <person name="Ban H."/>
            <person name="Sato S."/>
            <person name="Yoshikawa S."/>
            <person name="Yamada K."/>
            <person name="Nakamura Y."/>
            <person name="Ichinomiya M."/>
            <person name="Sato N."/>
            <person name="Blanc-Mathieu R."/>
            <person name="Endo H."/>
            <person name="Kuwata A."/>
            <person name="Ogata H."/>
        </authorList>
    </citation>
    <scope>NUCLEOTIDE SEQUENCE [LARGE SCALE GENOMIC DNA]</scope>
    <source>
        <strain evidence="10">NIES 3700</strain>
    </source>
</reference>
<organism evidence="9 10">
    <name type="scientific">Triparma laevis f. longispina</name>
    <dbReference type="NCBI Taxonomy" id="1714387"/>
    <lineage>
        <taxon>Eukaryota</taxon>
        <taxon>Sar</taxon>
        <taxon>Stramenopiles</taxon>
        <taxon>Ochrophyta</taxon>
        <taxon>Bolidophyceae</taxon>
        <taxon>Parmales</taxon>
        <taxon>Triparmaceae</taxon>
        <taxon>Triparma</taxon>
    </lineage>
</organism>
<dbReference type="GO" id="GO:0051301">
    <property type="term" value="P:cell division"/>
    <property type="evidence" value="ECO:0007669"/>
    <property type="project" value="UniProtKB-KW"/>
</dbReference>
<dbReference type="PROSITE" id="PS50005">
    <property type="entry name" value="TPR"/>
    <property type="match status" value="3"/>
</dbReference>
<keyword evidence="10" id="KW-1185">Reference proteome</keyword>
<feature type="region of interest" description="Disordered" evidence="8">
    <location>
        <begin position="386"/>
        <end position="467"/>
    </location>
</feature>
<dbReference type="GO" id="GO:0005680">
    <property type="term" value="C:anaphase-promoting complex"/>
    <property type="evidence" value="ECO:0007669"/>
    <property type="project" value="TreeGrafter"/>
</dbReference>
<evidence type="ECO:0008006" key="11">
    <source>
        <dbReference type="Google" id="ProtNLM"/>
    </source>
</evidence>